<dbReference type="Proteomes" id="UP000077202">
    <property type="component" value="Unassembled WGS sequence"/>
</dbReference>
<reference evidence="1" key="1">
    <citation type="submission" date="2016-03" db="EMBL/GenBank/DDBJ databases">
        <title>Mechanisms controlling the formation of the plant cell surface in tip-growing cells are functionally conserved among land plants.</title>
        <authorList>
            <person name="Honkanen S."/>
            <person name="Jones V.A."/>
            <person name="Morieri G."/>
            <person name="Champion C."/>
            <person name="Hetherington A.J."/>
            <person name="Kelly S."/>
            <person name="Saint-Marcoux D."/>
            <person name="Proust H."/>
            <person name="Prescott H."/>
            <person name="Dolan L."/>
        </authorList>
    </citation>
    <scope>NUCLEOTIDE SEQUENCE [LARGE SCALE GENOMIC DNA]</scope>
    <source>
        <tissue evidence="1">Whole gametophyte</tissue>
    </source>
</reference>
<sequence length="144" mass="16137">MSLSQSSPYALSKAHYTTEPQNPSWFQWNWTSLRAFMDLVSGYNSKIELVPETGKFRITSLYQVCQDYTVNGQSTVSVGSPSPNCRNGHLLRPVHSLQPTVLLAMQETGLEVLAVPYGKDNEPYALIGRQFFKRQSYVITDSAA</sequence>
<gene>
    <name evidence="1" type="ORF">AXG93_2587s1400</name>
</gene>
<dbReference type="EMBL" id="LVLJ01000172">
    <property type="protein sequence ID" value="OAE35425.1"/>
    <property type="molecule type" value="Genomic_DNA"/>
</dbReference>
<accession>A0A176WSC6</accession>
<organism evidence="1 2">
    <name type="scientific">Marchantia polymorpha subsp. ruderalis</name>
    <dbReference type="NCBI Taxonomy" id="1480154"/>
    <lineage>
        <taxon>Eukaryota</taxon>
        <taxon>Viridiplantae</taxon>
        <taxon>Streptophyta</taxon>
        <taxon>Embryophyta</taxon>
        <taxon>Marchantiophyta</taxon>
        <taxon>Marchantiopsida</taxon>
        <taxon>Marchantiidae</taxon>
        <taxon>Marchantiales</taxon>
        <taxon>Marchantiaceae</taxon>
        <taxon>Marchantia</taxon>
    </lineage>
</organism>
<comment type="caution">
    <text evidence="1">The sequence shown here is derived from an EMBL/GenBank/DDBJ whole genome shotgun (WGS) entry which is preliminary data.</text>
</comment>
<name>A0A176WSC6_MARPO</name>
<evidence type="ECO:0000313" key="2">
    <source>
        <dbReference type="Proteomes" id="UP000077202"/>
    </source>
</evidence>
<protein>
    <submittedName>
        <fullName evidence="1">Uncharacterized protein</fullName>
    </submittedName>
</protein>
<proteinExistence type="predicted"/>
<keyword evidence="2" id="KW-1185">Reference proteome</keyword>
<evidence type="ECO:0000313" key="1">
    <source>
        <dbReference type="EMBL" id="OAE35425.1"/>
    </source>
</evidence>
<dbReference type="AlphaFoldDB" id="A0A176WSC6"/>